<dbReference type="Gene3D" id="3.30.428.10">
    <property type="entry name" value="HIT-like"/>
    <property type="match status" value="1"/>
</dbReference>
<dbReference type="Proteomes" id="UP001162734">
    <property type="component" value="Chromosome"/>
</dbReference>
<reference evidence="5" key="1">
    <citation type="journal article" date="2022" name="Int. J. Syst. Evol. Microbiol.">
        <title>Anaeromyxobacter oryzae sp. nov., Anaeromyxobacter diazotrophicus sp. nov. and Anaeromyxobacter paludicola sp. nov., isolated from paddy soils.</title>
        <authorList>
            <person name="Itoh H."/>
            <person name="Xu Z."/>
            <person name="Mise K."/>
            <person name="Masuda Y."/>
            <person name="Ushijima N."/>
            <person name="Hayakawa C."/>
            <person name="Shiratori Y."/>
            <person name="Senoo K."/>
        </authorList>
    </citation>
    <scope>NUCLEOTIDE SEQUENCE [LARGE SCALE GENOMIC DNA]</scope>
    <source>
        <strain evidence="5">Red630</strain>
    </source>
</reference>
<accession>A0ABM7X7P4</accession>
<dbReference type="InterPro" id="IPR052908">
    <property type="entry name" value="AP-4-A_phosphorylase"/>
</dbReference>
<proteinExistence type="predicted"/>
<dbReference type="PROSITE" id="PS51084">
    <property type="entry name" value="HIT_2"/>
    <property type="match status" value="1"/>
</dbReference>
<dbReference type="RefSeq" id="WP_248344765.1">
    <property type="nucleotide sequence ID" value="NZ_AP025592.1"/>
</dbReference>
<dbReference type="SUPFAM" id="SSF54197">
    <property type="entry name" value="HIT-like"/>
    <property type="match status" value="1"/>
</dbReference>
<keyword evidence="5" id="KW-1185">Reference proteome</keyword>
<name>A0ABM7X7P4_9BACT</name>
<keyword evidence="1" id="KW-0547">Nucleotide-binding</keyword>
<dbReference type="EMBL" id="AP025592">
    <property type="protein sequence ID" value="BDG07832.1"/>
    <property type="molecule type" value="Genomic_DNA"/>
</dbReference>
<evidence type="ECO:0000313" key="5">
    <source>
        <dbReference type="Proteomes" id="UP001162734"/>
    </source>
</evidence>
<dbReference type="InterPro" id="IPR039383">
    <property type="entry name" value="FHIT"/>
</dbReference>
<dbReference type="PANTHER" id="PTHR42997">
    <property type="entry name" value="HIT FAMILY HYDROLASE"/>
    <property type="match status" value="1"/>
</dbReference>
<evidence type="ECO:0000313" key="4">
    <source>
        <dbReference type="EMBL" id="BDG07832.1"/>
    </source>
</evidence>
<dbReference type="PANTHER" id="PTHR42997:SF1">
    <property type="entry name" value="AP-4-A PHOSPHORYLASE"/>
    <property type="match status" value="1"/>
</dbReference>
<gene>
    <name evidence="4" type="ORF">AMPC_09450</name>
</gene>
<protein>
    <submittedName>
        <fullName evidence="4">Hydrolase</fullName>
    </submittedName>
</protein>
<evidence type="ECO:0000259" key="3">
    <source>
        <dbReference type="PROSITE" id="PS51084"/>
    </source>
</evidence>
<dbReference type="InterPro" id="IPR011146">
    <property type="entry name" value="HIT-like"/>
</dbReference>
<evidence type="ECO:0000256" key="2">
    <source>
        <dbReference type="PROSITE-ProRule" id="PRU00464"/>
    </source>
</evidence>
<keyword evidence="4" id="KW-0378">Hydrolase</keyword>
<dbReference type="CDD" id="cd01275">
    <property type="entry name" value="FHIT"/>
    <property type="match status" value="1"/>
</dbReference>
<organism evidence="4 5">
    <name type="scientific">Anaeromyxobacter paludicola</name>
    <dbReference type="NCBI Taxonomy" id="2918171"/>
    <lineage>
        <taxon>Bacteria</taxon>
        <taxon>Pseudomonadati</taxon>
        <taxon>Myxococcota</taxon>
        <taxon>Myxococcia</taxon>
        <taxon>Myxococcales</taxon>
        <taxon>Cystobacterineae</taxon>
        <taxon>Anaeromyxobacteraceae</taxon>
        <taxon>Anaeromyxobacter</taxon>
    </lineage>
</organism>
<sequence length="164" mass="18665">MEKPLWAPWRMAFIDAPKPEGCIFCQFPAEEGAEADRRNLIVHRSARAFSILNRFPYNSGHVMVIPRAHVARLEDLAPEDFQELHEELRRAVVAVRAAYRPEGMNVGMNLGRSAGAGIADHLHYHVVPRWTGDNNFMPVLADVRVMVQHLDESWERISAAFQQP</sequence>
<feature type="domain" description="HIT" evidence="3">
    <location>
        <begin position="23"/>
        <end position="136"/>
    </location>
</feature>
<dbReference type="Pfam" id="PF01230">
    <property type="entry name" value="HIT"/>
    <property type="match status" value="1"/>
</dbReference>
<dbReference type="GO" id="GO:0016787">
    <property type="term" value="F:hydrolase activity"/>
    <property type="evidence" value="ECO:0007669"/>
    <property type="project" value="UniProtKB-KW"/>
</dbReference>
<dbReference type="InterPro" id="IPR036265">
    <property type="entry name" value="HIT-like_sf"/>
</dbReference>
<evidence type="ECO:0000256" key="1">
    <source>
        <dbReference type="ARBA" id="ARBA00022741"/>
    </source>
</evidence>
<feature type="short sequence motif" description="Histidine triad motif" evidence="2">
    <location>
        <begin position="121"/>
        <end position="125"/>
    </location>
</feature>